<dbReference type="RefSeq" id="WP_164208847.1">
    <property type="nucleotide sequence ID" value="NZ_JAAGSC010000023.1"/>
</dbReference>
<evidence type="ECO:0000256" key="2">
    <source>
        <dbReference type="SAM" id="MobiDB-lite"/>
    </source>
</evidence>
<evidence type="ECO:0000313" key="5">
    <source>
        <dbReference type="EMBL" id="NDY94185.1"/>
    </source>
</evidence>
<dbReference type="InterPro" id="IPR058624">
    <property type="entry name" value="MdtA-like_HH"/>
</dbReference>
<dbReference type="PANTHER" id="PTHR30469">
    <property type="entry name" value="MULTIDRUG RESISTANCE PROTEIN MDTA"/>
    <property type="match status" value="1"/>
</dbReference>
<feature type="domain" description="Multidrug resistance protein MdtA-like alpha-helical hairpin" evidence="3">
    <location>
        <begin position="106"/>
        <end position="163"/>
    </location>
</feature>
<evidence type="ECO:0000313" key="6">
    <source>
        <dbReference type="Proteomes" id="UP000484885"/>
    </source>
</evidence>
<name>A0A845V2F1_9GAMM</name>
<dbReference type="Pfam" id="PF25876">
    <property type="entry name" value="HH_MFP_RND"/>
    <property type="match status" value="1"/>
</dbReference>
<proteinExistence type="inferred from homology"/>
<dbReference type="GO" id="GO:0015562">
    <property type="term" value="F:efflux transmembrane transporter activity"/>
    <property type="evidence" value="ECO:0007669"/>
    <property type="project" value="TreeGrafter"/>
</dbReference>
<dbReference type="Gene3D" id="1.10.287.470">
    <property type="entry name" value="Helix hairpin bin"/>
    <property type="match status" value="1"/>
</dbReference>
<dbReference type="Pfam" id="PF25954">
    <property type="entry name" value="Beta-barrel_RND_2"/>
    <property type="match status" value="1"/>
</dbReference>
<comment type="caution">
    <text evidence="5">The sequence shown here is derived from an EMBL/GenBank/DDBJ whole genome shotgun (WGS) entry which is preliminary data.</text>
</comment>
<organism evidence="5 6">
    <name type="scientific">Wenzhouxiangella limi</name>
    <dbReference type="NCBI Taxonomy" id="2707351"/>
    <lineage>
        <taxon>Bacteria</taxon>
        <taxon>Pseudomonadati</taxon>
        <taxon>Pseudomonadota</taxon>
        <taxon>Gammaproteobacteria</taxon>
        <taxon>Chromatiales</taxon>
        <taxon>Wenzhouxiangellaceae</taxon>
        <taxon>Wenzhouxiangella</taxon>
    </lineage>
</organism>
<gene>
    <name evidence="5" type="ORF">G3I74_00355</name>
</gene>
<comment type="similarity">
    <text evidence="1">Belongs to the membrane fusion protein (MFP) (TC 8.A.1) family.</text>
</comment>
<dbReference type="FunFam" id="2.40.30.170:FF:000010">
    <property type="entry name" value="Efflux RND transporter periplasmic adaptor subunit"/>
    <property type="match status" value="1"/>
</dbReference>
<dbReference type="Gene3D" id="2.40.50.100">
    <property type="match status" value="1"/>
</dbReference>
<dbReference type="EMBL" id="JAAGSC010000023">
    <property type="protein sequence ID" value="NDY94185.1"/>
    <property type="molecule type" value="Genomic_DNA"/>
</dbReference>
<accession>A0A845V2F1</accession>
<dbReference type="Gene3D" id="2.40.30.170">
    <property type="match status" value="1"/>
</dbReference>
<dbReference type="SUPFAM" id="SSF111369">
    <property type="entry name" value="HlyD-like secretion proteins"/>
    <property type="match status" value="1"/>
</dbReference>
<keyword evidence="6" id="KW-1185">Reference proteome</keyword>
<feature type="region of interest" description="Disordered" evidence="2">
    <location>
        <begin position="348"/>
        <end position="373"/>
    </location>
</feature>
<dbReference type="InterPro" id="IPR006143">
    <property type="entry name" value="RND_pump_MFP"/>
</dbReference>
<protein>
    <submittedName>
        <fullName evidence="5">Efflux RND transporter periplasmic adaptor subunit</fullName>
    </submittedName>
</protein>
<dbReference type="GO" id="GO:1990281">
    <property type="term" value="C:efflux pump complex"/>
    <property type="evidence" value="ECO:0007669"/>
    <property type="project" value="TreeGrafter"/>
</dbReference>
<reference evidence="5 6" key="1">
    <citation type="submission" date="2020-02" db="EMBL/GenBank/DDBJ databases">
        <authorList>
            <person name="Zhang X.-Y."/>
        </authorList>
    </citation>
    <scope>NUCLEOTIDE SEQUENCE [LARGE SCALE GENOMIC DNA]</scope>
    <source>
        <strain evidence="5 6">C33</strain>
    </source>
</reference>
<sequence length="373" mass="41099">MNKRMFLMLVAVVVLFGGIFGYKAFVDRMITDAFDNMGPETVTITASRVRSEEWTPRVEAVGTFNPVRGAELSLERGGIVREVSFDNGQTVEPGQRLLSLDIRVDEAELAQLEASQRLAEMELERQQSLYEQRSISKAVLDRAATEADQARAAVAARQAMIDQKILRAPFAGRLGIRQVNPGQFLSPGTPIVSLQSLNPIFFDFTLPQRRLPLLDTGAVLEARVDAFPEQTFRGQITALEPRLDASTRTIRVQATFDNADELLRPGMFARAELDLGEAEDVLVLPRTAIRASTYGDSVFVIEGDGEDDLKVVQRFVRTGTSRGDLVAILDGVEEGVRVASSGLLKLQNDTPVRIDEDESVQPSEDPDPRPDNA</sequence>
<dbReference type="InterPro" id="IPR058792">
    <property type="entry name" value="Beta-barrel_RND_2"/>
</dbReference>
<dbReference type="NCBIfam" id="TIGR01730">
    <property type="entry name" value="RND_mfp"/>
    <property type="match status" value="1"/>
</dbReference>
<dbReference type="Proteomes" id="UP000484885">
    <property type="component" value="Unassembled WGS sequence"/>
</dbReference>
<evidence type="ECO:0000256" key="1">
    <source>
        <dbReference type="ARBA" id="ARBA00009477"/>
    </source>
</evidence>
<feature type="domain" description="CusB-like beta-barrel" evidence="4">
    <location>
        <begin position="204"/>
        <end position="273"/>
    </location>
</feature>
<evidence type="ECO:0000259" key="3">
    <source>
        <dbReference type="Pfam" id="PF25876"/>
    </source>
</evidence>
<evidence type="ECO:0000259" key="4">
    <source>
        <dbReference type="Pfam" id="PF25954"/>
    </source>
</evidence>
<dbReference type="PANTHER" id="PTHR30469:SF11">
    <property type="entry name" value="BLL4320 PROTEIN"/>
    <property type="match status" value="1"/>
</dbReference>
<dbReference type="AlphaFoldDB" id="A0A845V2F1"/>
<dbReference type="Gene3D" id="2.40.420.20">
    <property type="match status" value="1"/>
</dbReference>